<dbReference type="AlphaFoldDB" id="A0AAE9DFC0"/>
<protein>
    <submittedName>
        <fullName evidence="2">Uncharacterized protein</fullName>
    </submittedName>
</protein>
<dbReference type="KEGG" id="cbr:CBG_06871"/>
<organism evidence="2 3">
    <name type="scientific">Caenorhabditis briggsae</name>
    <dbReference type="NCBI Taxonomy" id="6238"/>
    <lineage>
        <taxon>Eukaryota</taxon>
        <taxon>Metazoa</taxon>
        <taxon>Ecdysozoa</taxon>
        <taxon>Nematoda</taxon>
        <taxon>Chromadorea</taxon>
        <taxon>Rhabditida</taxon>
        <taxon>Rhabditina</taxon>
        <taxon>Rhabditomorpha</taxon>
        <taxon>Rhabditoidea</taxon>
        <taxon>Rhabditidae</taxon>
        <taxon>Peloderinae</taxon>
        <taxon>Caenorhabditis</taxon>
    </lineage>
</organism>
<name>A0AAE9DFC0_CAEBR</name>
<evidence type="ECO:0000313" key="3">
    <source>
        <dbReference type="Proteomes" id="UP000827892"/>
    </source>
</evidence>
<proteinExistence type="predicted"/>
<sequence length="121" mass="13152">MKLLLLTLTVFSFLLLSDACCPFPAFSFSAVTSVTKEDFKCSESITVTCSYEDETAKVGIAANVTDEEGTKPNVLKRGSSPVKVTLTCDKASKLWKVDKSSKKYSNVACVMSNTGSVWVLY</sequence>
<feature type="chain" id="PRO_5042147183" evidence="1">
    <location>
        <begin position="20"/>
        <end position="121"/>
    </location>
</feature>
<accession>A0AAE9DFC0</accession>
<feature type="signal peptide" evidence="1">
    <location>
        <begin position="1"/>
        <end position="19"/>
    </location>
</feature>
<dbReference type="Proteomes" id="UP000827892">
    <property type="component" value="Chromosome III"/>
</dbReference>
<gene>
    <name evidence="2" type="ORF">L3Y34_002090</name>
</gene>
<dbReference type="EMBL" id="CP090893">
    <property type="protein sequence ID" value="ULU02291.1"/>
    <property type="molecule type" value="Genomic_DNA"/>
</dbReference>
<evidence type="ECO:0000313" key="2">
    <source>
        <dbReference type="EMBL" id="ULU02291.1"/>
    </source>
</evidence>
<evidence type="ECO:0000256" key="1">
    <source>
        <dbReference type="SAM" id="SignalP"/>
    </source>
</evidence>
<dbReference type="OMA" id="CSYEDET"/>
<keyword evidence="1" id="KW-0732">Signal</keyword>
<reference evidence="2 3" key="1">
    <citation type="submission" date="2022-05" db="EMBL/GenBank/DDBJ databases">
        <title>Chromosome-level reference genomes for two strains of Caenorhabditis briggsae: an improved platform for comparative genomics.</title>
        <authorList>
            <person name="Stevens L."/>
            <person name="Andersen E.C."/>
        </authorList>
    </citation>
    <scope>NUCLEOTIDE SEQUENCE [LARGE SCALE GENOMIC DNA]</scope>
    <source>
        <strain evidence="2">QX1410_ONT</strain>
        <tissue evidence="2">Whole-organism</tissue>
    </source>
</reference>